<evidence type="ECO:0000313" key="4">
    <source>
        <dbReference type="EMBL" id="CAA7013783.1"/>
    </source>
</evidence>
<evidence type="ECO:0000256" key="1">
    <source>
        <dbReference type="SAM" id="MobiDB-lite"/>
    </source>
</evidence>
<evidence type="ECO:0000313" key="5">
    <source>
        <dbReference type="Proteomes" id="UP000467841"/>
    </source>
</evidence>
<dbReference type="CDD" id="cd02947">
    <property type="entry name" value="TRX_family"/>
    <property type="match status" value="1"/>
</dbReference>
<accession>A0A6D2HG27</accession>
<feature type="compositionally biased region" description="Low complexity" evidence="1">
    <location>
        <begin position="141"/>
        <end position="171"/>
    </location>
</feature>
<dbReference type="InterPro" id="IPR036249">
    <property type="entry name" value="Thioredoxin-like_sf"/>
</dbReference>
<feature type="region of interest" description="Disordered" evidence="1">
    <location>
        <begin position="136"/>
        <end position="171"/>
    </location>
</feature>
<name>A0A6D2HG27_9BRAS</name>
<protein>
    <recommendedName>
        <fullName evidence="3">Thioredoxin domain-containing protein</fullName>
    </recommendedName>
</protein>
<dbReference type="InterPro" id="IPR013766">
    <property type="entry name" value="Thioredoxin_domain"/>
</dbReference>
<evidence type="ECO:0000256" key="2">
    <source>
        <dbReference type="SAM" id="SignalP"/>
    </source>
</evidence>
<dbReference type="Proteomes" id="UP000467841">
    <property type="component" value="Unassembled WGS sequence"/>
</dbReference>
<sequence>MEKRVLYGLVVMLMYLVGSSVGQGEVKLMSEEAKREQSLTETILPQVYAIRSSNCGDPCDVVDDQLTLLAQTYSDKLQFYKGDITTDPSLRDILRITSVPTVIEFKDGLTESRRYQNLSDWSNIYDLVRNDLLGSAPPPSGSALPLSGSASTSVSTSASTSASPSPSQVGQ</sequence>
<gene>
    <name evidence="4" type="ORF">MERR_LOCUS1017</name>
</gene>
<feature type="domain" description="Thioredoxin" evidence="3">
    <location>
        <begin position="53"/>
        <end position="121"/>
    </location>
</feature>
<feature type="chain" id="PRO_5025387329" description="Thioredoxin domain-containing protein" evidence="2">
    <location>
        <begin position="23"/>
        <end position="171"/>
    </location>
</feature>
<dbReference type="AlphaFoldDB" id="A0A6D2HG27"/>
<dbReference type="Gene3D" id="3.40.30.10">
    <property type="entry name" value="Glutaredoxin"/>
    <property type="match status" value="1"/>
</dbReference>
<comment type="caution">
    <text evidence="4">The sequence shown here is derived from an EMBL/GenBank/DDBJ whole genome shotgun (WGS) entry which is preliminary data.</text>
</comment>
<proteinExistence type="predicted"/>
<dbReference type="Pfam" id="PF00085">
    <property type="entry name" value="Thioredoxin"/>
    <property type="match status" value="1"/>
</dbReference>
<organism evidence="4 5">
    <name type="scientific">Microthlaspi erraticum</name>
    <dbReference type="NCBI Taxonomy" id="1685480"/>
    <lineage>
        <taxon>Eukaryota</taxon>
        <taxon>Viridiplantae</taxon>
        <taxon>Streptophyta</taxon>
        <taxon>Embryophyta</taxon>
        <taxon>Tracheophyta</taxon>
        <taxon>Spermatophyta</taxon>
        <taxon>Magnoliopsida</taxon>
        <taxon>eudicotyledons</taxon>
        <taxon>Gunneridae</taxon>
        <taxon>Pentapetalae</taxon>
        <taxon>rosids</taxon>
        <taxon>malvids</taxon>
        <taxon>Brassicales</taxon>
        <taxon>Brassicaceae</taxon>
        <taxon>Coluteocarpeae</taxon>
        <taxon>Microthlaspi</taxon>
    </lineage>
</organism>
<dbReference type="OrthoDB" id="2121326at2759"/>
<keyword evidence="2" id="KW-0732">Signal</keyword>
<dbReference type="SUPFAM" id="SSF52833">
    <property type="entry name" value="Thioredoxin-like"/>
    <property type="match status" value="1"/>
</dbReference>
<evidence type="ECO:0000259" key="3">
    <source>
        <dbReference type="Pfam" id="PF00085"/>
    </source>
</evidence>
<dbReference type="EMBL" id="CACVBM020000066">
    <property type="protein sequence ID" value="CAA7013783.1"/>
    <property type="molecule type" value="Genomic_DNA"/>
</dbReference>
<keyword evidence="5" id="KW-1185">Reference proteome</keyword>
<reference evidence="4" key="1">
    <citation type="submission" date="2020-01" db="EMBL/GenBank/DDBJ databases">
        <authorList>
            <person name="Mishra B."/>
        </authorList>
    </citation>
    <scope>NUCLEOTIDE SEQUENCE [LARGE SCALE GENOMIC DNA]</scope>
</reference>
<feature type="signal peptide" evidence="2">
    <location>
        <begin position="1"/>
        <end position="22"/>
    </location>
</feature>